<feature type="domain" description="ADF-H" evidence="12">
    <location>
        <begin position="173"/>
        <end position="308"/>
    </location>
</feature>
<dbReference type="FunFam" id="3.40.20.10:FF:000007">
    <property type="entry name" value="Twinfilin-1 isoform 1"/>
    <property type="match status" value="1"/>
</dbReference>
<gene>
    <name evidence="13" type="ORF">BJ508DRAFT_416257</name>
</gene>
<dbReference type="InterPro" id="IPR029006">
    <property type="entry name" value="ADF-H/Gelsolin-like_dom_sf"/>
</dbReference>
<keyword evidence="5" id="KW-0677">Repeat</keyword>
<evidence type="ECO:0000256" key="2">
    <source>
        <dbReference type="ARBA" id="ARBA00004544"/>
    </source>
</evidence>
<evidence type="ECO:0000313" key="13">
    <source>
        <dbReference type="EMBL" id="RPA78899.1"/>
    </source>
</evidence>
<sequence length="326" mass="36006">MQSGITASQELLDTFKAFTEDTSKRGFLVTVEKESLVPKESFPASSSFDDDLKGLESLLTTDVAVYIILRKDPPPAPLISIAYVPDAANVRQKMLIASTRNTLIKQLGGEKFGDSIFTTEKHELTAEGFKKHEAHTKLENPLTEEERVLKEVRDAEYQAQAGTTNRKAHVSSGVGFPISADAVDALNQLKEGEVSLVQLFIDVEQETIHLASASSTDVSGLADAISKEEPRYSVFRYTHEHNGSEESPAVFLYTCPTASKVKVRMIYATSRGHVAQTIEKEFGVKLAKTLEADDASEIDAKHLNDLLHPQKEESKTFSRPKRPGRR</sequence>
<dbReference type="SUPFAM" id="SSF55753">
    <property type="entry name" value="Actin depolymerizing proteins"/>
    <property type="match status" value="2"/>
</dbReference>
<dbReference type="InterPro" id="IPR028458">
    <property type="entry name" value="Twinfilin"/>
</dbReference>
<feature type="region of interest" description="Disordered" evidence="11">
    <location>
        <begin position="301"/>
        <end position="326"/>
    </location>
</feature>
<evidence type="ECO:0000256" key="5">
    <source>
        <dbReference type="ARBA" id="ARBA00022737"/>
    </source>
</evidence>
<dbReference type="AlphaFoldDB" id="A0A3N4HYY8"/>
<feature type="domain" description="ADF-H" evidence="12">
    <location>
        <begin position="3"/>
        <end position="134"/>
    </location>
</feature>
<comment type="similarity">
    <text evidence="3">Belongs to the actin-binding proteins ADF family. Twinfilin subfamily.</text>
</comment>
<evidence type="ECO:0000256" key="1">
    <source>
        <dbReference type="ARBA" id="ARBA00004245"/>
    </source>
</evidence>
<evidence type="ECO:0000256" key="10">
    <source>
        <dbReference type="ARBA" id="ARBA00069496"/>
    </source>
</evidence>
<evidence type="ECO:0000259" key="12">
    <source>
        <dbReference type="PROSITE" id="PS51263"/>
    </source>
</evidence>
<dbReference type="GO" id="GO:0005884">
    <property type="term" value="C:actin filament"/>
    <property type="evidence" value="ECO:0007669"/>
    <property type="project" value="TreeGrafter"/>
</dbReference>
<keyword evidence="7" id="KW-0206">Cytoskeleton</keyword>
<name>A0A3N4HYY8_ASCIM</name>
<keyword evidence="4" id="KW-0963">Cytoplasm</keyword>
<evidence type="ECO:0000256" key="8">
    <source>
        <dbReference type="ARBA" id="ARBA00038532"/>
    </source>
</evidence>
<evidence type="ECO:0000256" key="11">
    <source>
        <dbReference type="SAM" id="MobiDB-lite"/>
    </source>
</evidence>
<dbReference type="GO" id="GO:0003785">
    <property type="term" value="F:actin monomer binding"/>
    <property type="evidence" value="ECO:0007669"/>
    <property type="project" value="TreeGrafter"/>
</dbReference>
<protein>
    <recommendedName>
        <fullName evidence="10">Twinfilin</fullName>
    </recommendedName>
</protein>
<evidence type="ECO:0000313" key="14">
    <source>
        <dbReference type="Proteomes" id="UP000275078"/>
    </source>
</evidence>
<dbReference type="Proteomes" id="UP000275078">
    <property type="component" value="Unassembled WGS sequence"/>
</dbReference>
<proteinExistence type="inferred from homology"/>
<dbReference type="Gene3D" id="3.40.20.10">
    <property type="entry name" value="Severin"/>
    <property type="match status" value="2"/>
</dbReference>
<dbReference type="SMART" id="SM00102">
    <property type="entry name" value="ADF"/>
    <property type="match status" value="2"/>
</dbReference>
<dbReference type="OrthoDB" id="10006997at2759"/>
<dbReference type="PANTHER" id="PTHR13759">
    <property type="entry name" value="TWINFILIN"/>
    <property type="match status" value="1"/>
</dbReference>
<dbReference type="EMBL" id="ML119705">
    <property type="protein sequence ID" value="RPA78899.1"/>
    <property type="molecule type" value="Genomic_DNA"/>
</dbReference>
<comment type="subunit">
    <text evidence="8">Interacts with G-actin; ADP-actin form.</text>
</comment>
<evidence type="ECO:0000256" key="3">
    <source>
        <dbReference type="ARBA" id="ARBA00009557"/>
    </source>
</evidence>
<reference evidence="13 14" key="1">
    <citation type="journal article" date="2018" name="Nat. Ecol. Evol.">
        <title>Pezizomycetes genomes reveal the molecular basis of ectomycorrhizal truffle lifestyle.</title>
        <authorList>
            <person name="Murat C."/>
            <person name="Payen T."/>
            <person name="Noel B."/>
            <person name="Kuo A."/>
            <person name="Morin E."/>
            <person name="Chen J."/>
            <person name="Kohler A."/>
            <person name="Krizsan K."/>
            <person name="Balestrini R."/>
            <person name="Da Silva C."/>
            <person name="Montanini B."/>
            <person name="Hainaut M."/>
            <person name="Levati E."/>
            <person name="Barry K.W."/>
            <person name="Belfiori B."/>
            <person name="Cichocki N."/>
            <person name="Clum A."/>
            <person name="Dockter R.B."/>
            <person name="Fauchery L."/>
            <person name="Guy J."/>
            <person name="Iotti M."/>
            <person name="Le Tacon F."/>
            <person name="Lindquist E.A."/>
            <person name="Lipzen A."/>
            <person name="Malagnac F."/>
            <person name="Mello A."/>
            <person name="Molinier V."/>
            <person name="Miyauchi S."/>
            <person name="Poulain J."/>
            <person name="Riccioni C."/>
            <person name="Rubini A."/>
            <person name="Sitrit Y."/>
            <person name="Splivallo R."/>
            <person name="Traeger S."/>
            <person name="Wang M."/>
            <person name="Zifcakova L."/>
            <person name="Wipf D."/>
            <person name="Zambonelli A."/>
            <person name="Paolocci F."/>
            <person name="Nowrousian M."/>
            <person name="Ottonello S."/>
            <person name="Baldrian P."/>
            <person name="Spatafora J.W."/>
            <person name="Henrissat B."/>
            <person name="Nagy L.G."/>
            <person name="Aury J.M."/>
            <person name="Wincker P."/>
            <person name="Grigoriev I.V."/>
            <person name="Bonfante P."/>
            <person name="Martin F.M."/>
        </authorList>
    </citation>
    <scope>NUCLEOTIDE SEQUENCE [LARGE SCALE GENOMIC DNA]</scope>
    <source>
        <strain evidence="13 14">RN42</strain>
    </source>
</reference>
<dbReference type="PANTHER" id="PTHR13759:SF1">
    <property type="entry name" value="TWINFILIN"/>
    <property type="match status" value="1"/>
</dbReference>
<evidence type="ECO:0000256" key="9">
    <source>
        <dbReference type="ARBA" id="ARBA00056419"/>
    </source>
</evidence>
<dbReference type="GO" id="GO:0005938">
    <property type="term" value="C:cell cortex"/>
    <property type="evidence" value="ECO:0007669"/>
    <property type="project" value="UniProtKB-SubCell"/>
</dbReference>
<evidence type="ECO:0000256" key="6">
    <source>
        <dbReference type="ARBA" id="ARBA00023203"/>
    </source>
</evidence>
<dbReference type="GO" id="GO:0051016">
    <property type="term" value="P:barbed-end actin filament capping"/>
    <property type="evidence" value="ECO:0007669"/>
    <property type="project" value="TreeGrafter"/>
</dbReference>
<keyword evidence="6" id="KW-0009">Actin-binding</keyword>
<organism evidence="13 14">
    <name type="scientific">Ascobolus immersus RN42</name>
    <dbReference type="NCBI Taxonomy" id="1160509"/>
    <lineage>
        <taxon>Eukaryota</taxon>
        <taxon>Fungi</taxon>
        <taxon>Dikarya</taxon>
        <taxon>Ascomycota</taxon>
        <taxon>Pezizomycotina</taxon>
        <taxon>Pezizomycetes</taxon>
        <taxon>Pezizales</taxon>
        <taxon>Ascobolaceae</taxon>
        <taxon>Ascobolus</taxon>
    </lineage>
</organism>
<dbReference type="Pfam" id="PF00241">
    <property type="entry name" value="Cofilin_ADF"/>
    <property type="match status" value="2"/>
</dbReference>
<dbReference type="InterPro" id="IPR002108">
    <property type="entry name" value="ADF-H"/>
</dbReference>
<dbReference type="CDD" id="cd11284">
    <property type="entry name" value="ADF_Twf-C_like"/>
    <property type="match status" value="1"/>
</dbReference>
<evidence type="ECO:0000256" key="7">
    <source>
        <dbReference type="ARBA" id="ARBA00023212"/>
    </source>
</evidence>
<accession>A0A3N4HYY8</accession>
<dbReference type="CDD" id="cd11285">
    <property type="entry name" value="ADF_Twf-N_like"/>
    <property type="match status" value="1"/>
</dbReference>
<evidence type="ECO:0000256" key="4">
    <source>
        <dbReference type="ARBA" id="ARBA00022490"/>
    </source>
</evidence>
<dbReference type="STRING" id="1160509.A0A3N4HYY8"/>
<comment type="function">
    <text evidence="9">Actin-binding protein involved in motile and morphological processes. Inhibits actin polymerization, likely by sequestering G-actin.</text>
</comment>
<dbReference type="FunFam" id="3.40.20.10:FF:000042">
    <property type="entry name" value="Actin depolymerizing protein"/>
    <property type="match status" value="1"/>
</dbReference>
<keyword evidence="14" id="KW-1185">Reference proteome</keyword>
<comment type="subcellular location">
    <subcellularLocation>
        <location evidence="2">Cytoplasm</location>
        <location evidence="2">Cell cortex</location>
    </subcellularLocation>
    <subcellularLocation>
        <location evidence="1">Cytoplasm</location>
        <location evidence="1">Cytoskeleton</location>
    </subcellularLocation>
</comment>
<dbReference type="GO" id="GO:0030042">
    <property type="term" value="P:actin filament depolymerization"/>
    <property type="evidence" value="ECO:0007669"/>
    <property type="project" value="TreeGrafter"/>
</dbReference>
<dbReference type="PROSITE" id="PS51263">
    <property type="entry name" value="ADF_H"/>
    <property type="match status" value="2"/>
</dbReference>
<dbReference type="GO" id="GO:0051015">
    <property type="term" value="F:actin filament binding"/>
    <property type="evidence" value="ECO:0007669"/>
    <property type="project" value="TreeGrafter"/>
</dbReference>
<feature type="compositionally biased region" description="Basic and acidic residues" evidence="11">
    <location>
        <begin position="301"/>
        <end position="316"/>
    </location>
</feature>